<gene>
    <name evidence="1" type="ORF">CVU82_02180</name>
</gene>
<sequence length="149" mass="17425">MTNEKISNNEINKEFQDRILFQKSAVELKKEIDSLVSLISKKKEIRIIDSSIDFIKKKSLNLTDLLKERIKKYPESQQTRQEHHLNKNNDSCQTDINKIKNHLIESTNSLLQDSISGKIGFNHPQDIINHLEEITEKIELLKSIMEKQN</sequence>
<reference evidence="1 2" key="1">
    <citation type="journal article" date="2017" name="ISME J.">
        <title>Potential for microbial H2 and metal transformations associated with novel bacteria and archaea in deep terrestrial subsurface sediments.</title>
        <authorList>
            <person name="Hernsdorf A.W."/>
            <person name="Amano Y."/>
            <person name="Miyakawa K."/>
            <person name="Ise K."/>
            <person name="Suzuki Y."/>
            <person name="Anantharaman K."/>
            <person name="Probst A."/>
            <person name="Burstein D."/>
            <person name="Thomas B.C."/>
            <person name="Banfield J.F."/>
        </authorList>
    </citation>
    <scope>NUCLEOTIDE SEQUENCE [LARGE SCALE GENOMIC DNA]</scope>
    <source>
        <strain evidence="1">HGW-Falkowbacteria-1</strain>
    </source>
</reference>
<dbReference type="AlphaFoldDB" id="A0A2N2E9M4"/>
<dbReference type="EMBL" id="PHAI01000002">
    <property type="protein sequence ID" value="PKM91382.1"/>
    <property type="molecule type" value="Genomic_DNA"/>
</dbReference>
<name>A0A2N2E9M4_9BACT</name>
<proteinExistence type="predicted"/>
<dbReference type="Proteomes" id="UP000233517">
    <property type="component" value="Unassembled WGS sequence"/>
</dbReference>
<evidence type="ECO:0000313" key="1">
    <source>
        <dbReference type="EMBL" id="PKM91382.1"/>
    </source>
</evidence>
<protein>
    <submittedName>
        <fullName evidence="1">Uncharacterized protein</fullName>
    </submittedName>
</protein>
<accession>A0A2N2E9M4</accession>
<comment type="caution">
    <text evidence="1">The sequence shown here is derived from an EMBL/GenBank/DDBJ whole genome shotgun (WGS) entry which is preliminary data.</text>
</comment>
<organism evidence="1 2">
    <name type="scientific">Candidatus Falkowbacteria bacterium HGW-Falkowbacteria-1</name>
    <dbReference type="NCBI Taxonomy" id="2013768"/>
    <lineage>
        <taxon>Bacteria</taxon>
        <taxon>Candidatus Falkowiibacteriota</taxon>
    </lineage>
</organism>
<evidence type="ECO:0000313" key="2">
    <source>
        <dbReference type="Proteomes" id="UP000233517"/>
    </source>
</evidence>